<sequence length="168" mass="16921">MRIHVARGGHVDAEQLLGGHGEHQLVEERGGVVHAGDVGRALEVGELLARLLHARVEVPDDRLGAQDPLAVELEHQAQHPVGGGVLRPHVHDRGGGLVGVGLDVAHGGHVGLGVAQDAAALAQHLDAAGHGAHRHLLGALVGEGAVGGGVGLGLGGGHRRVTSVPGRP</sequence>
<evidence type="ECO:0000313" key="2">
    <source>
        <dbReference type="Proteomes" id="UP001216390"/>
    </source>
</evidence>
<dbReference type="KEGG" id="ima:PO878_19740"/>
<protein>
    <submittedName>
        <fullName evidence="1">Uncharacterized protein</fullName>
    </submittedName>
</protein>
<accession>A0AAF0BTF6</accession>
<dbReference type="AlphaFoldDB" id="A0AAF0BTF6"/>
<organism evidence="1 2">
    <name type="scientific">Iamia majanohamensis</name>
    <dbReference type="NCBI Taxonomy" id="467976"/>
    <lineage>
        <taxon>Bacteria</taxon>
        <taxon>Bacillati</taxon>
        <taxon>Actinomycetota</taxon>
        <taxon>Acidimicrobiia</taxon>
        <taxon>Acidimicrobiales</taxon>
        <taxon>Iamiaceae</taxon>
        <taxon>Iamia</taxon>
    </lineage>
</organism>
<keyword evidence="2" id="KW-1185">Reference proteome</keyword>
<reference evidence="1" key="1">
    <citation type="submission" date="2023-01" db="EMBL/GenBank/DDBJ databases">
        <title>The diversity of Class Acidimicrobiia in South China Sea sediment environments and the proposal of Iamia marina sp. nov., a novel species of the genus Iamia.</title>
        <authorList>
            <person name="He Y."/>
            <person name="Tian X."/>
        </authorList>
    </citation>
    <scope>NUCLEOTIDE SEQUENCE</scope>
    <source>
        <strain evidence="1">DSM 19957</strain>
    </source>
</reference>
<dbReference type="Proteomes" id="UP001216390">
    <property type="component" value="Chromosome"/>
</dbReference>
<proteinExistence type="predicted"/>
<name>A0AAF0BTF6_9ACTN</name>
<gene>
    <name evidence="1" type="ORF">PO878_19740</name>
</gene>
<dbReference type="EMBL" id="CP116942">
    <property type="protein sequence ID" value="WCO66727.1"/>
    <property type="molecule type" value="Genomic_DNA"/>
</dbReference>
<evidence type="ECO:0000313" key="1">
    <source>
        <dbReference type="EMBL" id="WCO66727.1"/>
    </source>
</evidence>